<dbReference type="AlphaFoldDB" id="A0A3D4ZG80"/>
<dbReference type="EMBL" id="JAKNDN010000006">
    <property type="protein sequence ID" value="MCG4959096.1"/>
    <property type="molecule type" value="Genomic_DNA"/>
</dbReference>
<proteinExistence type="predicted"/>
<dbReference type="Proteomes" id="UP000284243">
    <property type="component" value="Unassembled WGS sequence"/>
</dbReference>
<dbReference type="Proteomes" id="UP001199750">
    <property type="component" value="Unassembled WGS sequence"/>
</dbReference>
<evidence type="ECO:0000313" key="2">
    <source>
        <dbReference type="EMBL" id="RGU58853.1"/>
    </source>
</evidence>
<gene>
    <name evidence="3" type="ORF">DWW24_11280</name>
    <name evidence="2" type="ORF">DWW57_00185</name>
    <name evidence="4" type="ORF">DXA53_04060</name>
    <name evidence="1" type="ORF">L0P03_04375</name>
</gene>
<evidence type="ECO:0000313" key="4">
    <source>
        <dbReference type="EMBL" id="RGY09031.1"/>
    </source>
</evidence>
<sequence>MTARDGVATDLAPLRFTDRVAMKSSALPAVELIPEWDKAIESGHSGVRLIEMPLQANIFSLYVESVIKSGKLLYQKRAFMRRRLIVACRCCGETDVFVKHYPRPFVSYYQAL</sequence>
<name>A0A3D4ZG80_9BACT</name>
<evidence type="ECO:0000313" key="1">
    <source>
        <dbReference type="EMBL" id="MCG4959096.1"/>
    </source>
</evidence>
<dbReference type="EMBL" id="QRYW01000022">
    <property type="protein sequence ID" value="RGV25517.1"/>
    <property type="molecule type" value="Genomic_DNA"/>
</dbReference>
<dbReference type="EMBL" id="QRYC01000001">
    <property type="protein sequence ID" value="RGU58853.1"/>
    <property type="molecule type" value="Genomic_DNA"/>
</dbReference>
<accession>A0A3D4ZG80</accession>
<evidence type="ECO:0000313" key="7">
    <source>
        <dbReference type="Proteomes" id="UP000284434"/>
    </source>
</evidence>
<evidence type="ECO:0000313" key="5">
    <source>
        <dbReference type="Proteomes" id="UP000283426"/>
    </source>
</evidence>
<dbReference type="GeneID" id="61274093"/>
<reference evidence="1" key="2">
    <citation type="submission" date="2022-01" db="EMBL/GenBank/DDBJ databases">
        <title>Collection of gut derived symbiotic bacterial strains cultured from healthy donors.</title>
        <authorList>
            <person name="Lin H."/>
            <person name="Kohout C."/>
            <person name="Waligurski E."/>
            <person name="Pamer E.G."/>
        </authorList>
    </citation>
    <scope>NUCLEOTIDE SEQUENCE</scope>
    <source>
        <strain evidence="1">DFI.1.149</strain>
    </source>
</reference>
<organism evidence="4 7">
    <name type="scientific">Odoribacter splanchnicus</name>
    <dbReference type="NCBI Taxonomy" id="28118"/>
    <lineage>
        <taxon>Bacteria</taxon>
        <taxon>Pseudomonadati</taxon>
        <taxon>Bacteroidota</taxon>
        <taxon>Bacteroidia</taxon>
        <taxon>Bacteroidales</taxon>
        <taxon>Odoribacteraceae</taxon>
        <taxon>Odoribacter</taxon>
    </lineage>
</organism>
<protein>
    <submittedName>
        <fullName evidence="4">Uncharacterized protein</fullName>
    </submittedName>
</protein>
<evidence type="ECO:0000313" key="3">
    <source>
        <dbReference type="EMBL" id="RGV25517.1"/>
    </source>
</evidence>
<reference evidence="5 6" key="1">
    <citation type="submission" date="2018-08" db="EMBL/GenBank/DDBJ databases">
        <title>A genome reference for cultivated species of the human gut microbiota.</title>
        <authorList>
            <person name="Zou Y."/>
            <person name="Xue W."/>
            <person name="Luo G."/>
        </authorList>
    </citation>
    <scope>NUCLEOTIDE SEQUENCE [LARGE SCALE GENOMIC DNA]</scope>
    <source>
        <strain evidence="3 5">AF14-6AC</strain>
        <strain evidence="2 6">AF16-14</strain>
        <strain evidence="4 7">OF03-11</strain>
    </source>
</reference>
<dbReference type="Proteomes" id="UP000283426">
    <property type="component" value="Unassembled WGS sequence"/>
</dbReference>
<evidence type="ECO:0000313" key="6">
    <source>
        <dbReference type="Proteomes" id="UP000284243"/>
    </source>
</evidence>
<dbReference type="RefSeq" id="WP_022159953.1">
    <property type="nucleotide sequence ID" value="NZ_CABJFF010000006.1"/>
</dbReference>
<comment type="caution">
    <text evidence="4">The sequence shown here is derived from an EMBL/GenBank/DDBJ whole genome shotgun (WGS) entry which is preliminary data.</text>
</comment>
<dbReference type="Proteomes" id="UP000284434">
    <property type="component" value="Unassembled WGS sequence"/>
</dbReference>
<dbReference type="EMBL" id="QSCO01000004">
    <property type="protein sequence ID" value="RGY09031.1"/>
    <property type="molecule type" value="Genomic_DNA"/>
</dbReference>